<proteinExistence type="inferred from homology"/>
<evidence type="ECO:0000256" key="2">
    <source>
        <dbReference type="ARBA" id="ARBA00022598"/>
    </source>
</evidence>
<evidence type="ECO:0000256" key="1">
    <source>
        <dbReference type="ARBA" id="ARBA00006432"/>
    </source>
</evidence>
<dbReference type="SUPFAM" id="SSF56801">
    <property type="entry name" value="Acetyl-CoA synthetase-like"/>
    <property type="match status" value="1"/>
</dbReference>
<dbReference type="GO" id="GO:0006631">
    <property type="term" value="P:fatty acid metabolic process"/>
    <property type="evidence" value="ECO:0007669"/>
    <property type="project" value="UniProtKB-KW"/>
</dbReference>
<dbReference type="PANTHER" id="PTHR43859:SF4">
    <property type="entry name" value="BUTANOATE--COA LIGASE AAE1-RELATED"/>
    <property type="match status" value="1"/>
</dbReference>
<sequence>MQIETKPLFQQLWSRPQWEGLPPYRSLLTPLMLLERTLHVFPEKVGVVDGDRRLTYREFGARVYRLASALRGRGLEVGDRVAVLCRNSLEALEAHFAVPQMGGILVPINVRLTSEEIRYILDHSGARALILDGALSGLVEPIRETLPELRLIIWTDIDSRHGEGAPEQPAFADVTYEDLLREGSPEPSVYPLRDEEEVLSINYTSGTTGRPKGVMVTHRGAYLNALGEIIEARLVPESAYLWTLPMFHCNGWYFPYAVTGIGATHVVIPKVEPARIFQLIESEGVTHFCGAPTVLIMLLQGRPSPDYRFPRPLTVLTAAAPPAPATIAQMEAMGAQIIHVYGLTETYGPHTVCEWHSEWDELPLEERARLKARQGVGYIHAPELRVVDEEMRDVPADGQTLGEVVMRGNNVMKGYYRDEAATAKAFAGGWFHSGDLAVVHPDGYIELRDRKKDIIISGGENISTIEVERALYQHPAVLECAVIGIPDEKWGEVPKAFVVLKPGMQATPEELIAFCRERLAHFKCPKRVELVESLPKTSTGKIQKFVLREREWAGYEKRIH</sequence>
<dbReference type="FunFam" id="3.30.300.30:FF:000008">
    <property type="entry name" value="2,3-dihydroxybenzoate-AMP ligase"/>
    <property type="match status" value="1"/>
</dbReference>
<dbReference type="AlphaFoldDB" id="A0A7C1G3K9"/>
<dbReference type="Pfam" id="PF13193">
    <property type="entry name" value="AMP-binding_C"/>
    <property type="match status" value="1"/>
</dbReference>
<dbReference type="InterPro" id="IPR020845">
    <property type="entry name" value="AMP-binding_CS"/>
</dbReference>
<dbReference type="InterPro" id="IPR000873">
    <property type="entry name" value="AMP-dep_synth/lig_dom"/>
</dbReference>
<dbReference type="NCBIfam" id="NF004837">
    <property type="entry name" value="PRK06187.1"/>
    <property type="match status" value="1"/>
</dbReference>
<gene>
    <name evidence="7" type="ORF">ENP47_00060</name>
</gene>
<dbReference type="Gene3D" id="3.40.50.12780">
    <property type="entry name" value="N-terminal domain of ligase-like"/>
    <property type="match status" value="1"/>
</dbReference>
<dbReference type="EMBL" id="DSJL01000001">
    <property type="protein sequence ID" value="HEF63996.1"/>
    <property type="molecule type" value="Genomic_DNA"/>
</dbReference>
<dbReference type="CDD" id="cd12118">
    <property type="entry name" value="ttLC_FACS_AEE21_like"/>
    <property type="match status" value="1"/>
</dbReference>
<dbReference type="PROSITE" id="PS00455">
    <property type="entry name" value="AMP_BINDING"/>
    <property type="match status" value="1"/>
</dbReference>
<evidence type="ECO:0000259" key="6">
    <source>
        <dbReference type="Pfam" id="PF13193"/>
    </source>
</evidence>
<name>A0A7C1G3K9_THERO</name>
<comment type="similarity">
    <text evidence="1">Belongs to the ATP-dependent AMP-binding enzyme family.</text>
</comment>
<dbReference type="PANTHER" id="PTHR43859">
    <property type="entry name" value="ACYL-ACTIVATING ENZYME"/>
    <property type="match status" value="1"/>
</dbReference>
<dbReference type="InterPro" id="IPR025110">
    <property type="entry name" value="AMP-bd_C"/>
</dbReference>
<protein>
    <submittedName>
        <fullName evidence="7">Long-chain-fatty-acid--CoA ligase</fullName>
    </submittedName>
</protein>
<evidence type="ECO:0000313" key="7">
    <source>
        <dbReference type="EMBL" id="HEF63996.1"/>
    </source>
</evidence>
<reference evidence="7" key="1">
    <citation type="journal article" date="2020" name="mSystems">
        <title>Genome- and Community-Level Interaction Insights into Carbon Utilization and Element Cycling Functions of Hydrothermarchaeota in Hydrothermal Sediment.</title>
        <authorList>
            <person name="Zhou Z."/>
            <person name="Liu Y."/>
            <person name="Xu W."/>
            <person name="Pan J."/>
            <person name="Luo Z.H."/>
            <person name="Li M."/>
        </authorList>
    </citation>
    <scope>NUCLEOTIDE SEQUENCE [LARGE SCALE GENOMIC DNA]</scope>
    <source>
        <strain evidence="7">SpSt-222</strain>
    </source>
</reference>
<accession>A0A7C1G3K9</accession>
<evidence type="ECO:0000256" key="4">
    <source>
        <dbReference type="ARBA" id="ARBA00023098"/>
    </source>
</evidence>
<keyword evidence="4" id="KW-0443">Lipid metabolism</keyword>
<dbReference type="GO" id="GO:0016874">
    <property type="term" value="F:ligase activity"/>
    <property type="evidence" value="ECO:0007669"/>
    <property type="project" value="UniProtKB-KW"/>
</dbReference>
<feature type="domain" description="AMP-dependent synthetase/ligase" evidence="5">
    <location>
        <begin position="35"/>
        <end position="416"/>
    </location>
</feature>
<dbReference type="InterPro" id="IPR042099">
    <property type="entry name" value="ANL_N_sf"/>
</dbReference>
<keyword evidence="2 7" id="KW-0436">Ligase</keyword>
<dbReference type="NCBIfam" id="NF006020">
    <property type="entry name" value="PRK08162.1"/>
    <property type="match status" value="1"/>
</dbReference>
<dbReference type="InterPro" id="IPR045851">
    <property type="entry name" value="AMP-bd_C_sf"/>
</dbReference>
<feature type="domain" description="AMP-binding enzyme C-terminal" evidence="6">
    <location>
        <begin position="466"/>
        <end position="541"/>
    </location>
</feature>
<evidence type="ECO:0000256" key="3">
    <source>
        <dbReference type="ARBA" id="ARBA00022832"/>
    </source>
</evidence>
<comment type="caution">
    <text evidence="7">The sequence shown here is derived from an EMBL/GenBank/DDBJ whole genome shotgun (WGS) entry which is preliminary data.</text>
</comment>
<keyword evidence="3" id="KW-0276">Fatty acid metabolism</keyword>
<evidence type="ECO:0000259" key="5">
    <source>
        <dbReference type="Pfam" id="PF00501"/>
    </source>
</evidence>
<dbReference type="Pfam" id="PF00501">
    <property type="entry name" value="AMP-binding"/>
    <property type="match status" value="1"/>
</dbReference>
<dbReference type="Gene3D" id="3.30.300.30">
    <property type="match status" value="1"/>
</dbReference>
<organism evidence="7">
    <name type="scientific">Thermomicrobium roseum</name>
    <dbReference type="NCBI Taxonomy" id="500"/>
    <lineage>
        <taxon>Bacteria</taxon>
        <taxon>Pseudomonadati</taxon>
        <taxon>Thermomicrobiota</taxon>
        <taxon>Thermomicrobia</taxon>
        <taxon>Thermomicrobiales</taxon>
        <taxon>Thermomicrobiaceae</taxon>
        <taxon>Thermomicrobium</taxon>
    </lineage>
</organism>